<dbReference type="Pfam" id="PF12476">
    <property type="entry name" value="DUF3696"/>
    <property type="match status" value="1"/>
</dbReference>
<dbReference type="InterPro" id="IPR022532">
    <property type="entry name" value="DUF3696"/>
</dbReference>
<feature type="domain" description="DUF3696" evidence="1">
    <location>
        <begin position="302"/>
        <end position="343"/>
    </location>
</feature>
<sequence length="379" mass="44141">MIDRVEIKNFKSIRDMELNFTNFNLITGTNSSGKSSLIQSLLVMSQRNEDDILNGKAISLGTPINIINEGVGKGESAKISLYMEDGTELECSVSAEEQVGNRERETRSFFYEKDVFYISANRASVMDTYPKNIEHNQKIGKNGSYTFDYFLENKDKKFSEKYYEDLLPFNEKPIYESIVNYWLKKLTGYIFDVEHIVDTNVIRVLFNKEFEYSIKYRPQHVGTGVSYILEQLIISLLSKEGDIIIVENPELHLHPKAQNELAEFYFWLSKHNRQIIIETHSDHFFNAVRVTKSQDPTDNSKKVYFFYQEDGNTTSINIEMGKFGTIENMQEELFDQFSKDLRKMLLNVEDDSTFDHQAVEEDTLSDEEFALLNKEFEEL</sequence>
<proteinExistence type="predicted"/>
<feature type="domain" description="ATPase AAA-type core" evidence="2">
    <location>
        <begin position="23"/>
        <end position="284"/>
    </location>
</feature>
<dbReference type="InterPro" id="IPR027417">
    <property type="entry name" value="P-loop_NTPase"/>
</dbReference>
<evidence type="ECO:0000313" key="4">
    <source>
        <dbReference type="Proteomes" id="UP000070053"/>
    </source>
</evidence>
<dbReference type="OrthoDB" id="308933at2"/>
<dbReference type="InterPro" id="IPR014592">
    <property type="entry name" value="P-loop_UCP034888"/>
</dbReference>
<gene>
    <name evidence="3" type="ORF">SORDD21_00282</name>
</gene>
<dbReference type="EMBL" id="LQZP01000073">
    <property type="protein sequence ID" value="KXT92806.1"/>
    <property type="molecule type" value="Genomic_DNA"/>
</dbReference>
<dbReference type="AlphaFoldDB" id="A0A139PRA8"/>
<reference evidence="3 4" key="1">
    <citation type="submission" date="2016-01" db="EMBL/GenBank/DDBJ databases">
        <title>Highly variable Streptococcus oralis are common among viridans streptococci isolated from primates.</title>
        <authorList>
            <person name="Denapaite D."/>
            <person name="Rieger M."/>
            <person name="Koendgen S."/>
            <person name="Brueckner R."/>
            <person name="Ochigava I."/>
            <person name="Kappeler P."/>
            <person name="Maetz-Rensing K."/>
            <person name="Leendertz F."/>
            <person name="Hakenbeck R."/>
        </authorList>
    </citation>
    <scope>NUCLEOTIDE SEQUENCE [LARGE SCALE GENOMIC DNA]</scope>
    <source>
        <strain evidence="3 4">DD21</strain>
    </source>
</reference>
<dbReference type="PANTHER" id="PTHR43581:SF2">
    <property type="entry name" value="EXCINUCLEASE ATPASE SUBUNIT"/>
    <property type="match status" value="1"/>
</dbReference>
<dbReference type="GO" id="GO:0005524">
    <property type="term" value="F:ATP binding"/>
    <property type="evidence" value="ECO:0007669"/>
    <property type="project" value="InterPro"/>
</dbReference>
<dbReference type="InterPro" id="IPR003959">
    <property type="entry name" value="ATPase_AAA_core"/>
</dbReference>
<accession>A0A139PRA8</accession>
<evidence type="ECO:0000259" key="1">
    <source>
        <dbReference type="Pfam" id="PF12476"/>
    </source>
</evidence>
<dbReference type="PANTHER" id="PTHR43581">
    <property type="entry name" value="ATP/GTP PHOSPHATASE"/>
    <property type="match status" value="1"/>
</dbReference>
<organism evidence="3 4">
    <name type="scientific">Streptococcus oralis</name>
    <dbReference type="NCBI Taxonomy" id="1303"/>
    <lineage>
        <taxon>Bacteria</taxon>
        <taxon>Bacillati</taxon>
        <taxon>Bacillota</taxon>
        <taxon>Bacilli</taxon>
        <taxon>Lactobacillales</taxon>
        <taxon>Streptococcaceae</taxon>
        <taxon>Streptococcus</taxon>
    </lineage>
</organism>
<evidence type="ECO:0008006" key="5">
    <source>
        <dbReference type="Google" id="ProtNLM"/>
    </source>
</evidence>
<dbReference type="GO" id="GO:0016887">
    <property type="term" value="F:ATP hydrolysis activity"/>
    <property type="evidence" value="ECO:0007669"/>
    <property type="project" value="InterPro"/>
</dbReference>
<dbReference type="PATRIC" id="fig|1303.81.peg.348"/>
<evidence type="ECO:0000259" key="2">
    <source>
        <dbReference type="Pfam" id="PF13304"/>
    </source>
</evidence>
<dbReference type="Gene3D" id="3.40.50.300">
    <property type="entry name" value="P-loop containing nucleotide triphosphate hydrolases"/>
    <property type="match status" value="1"/>
</dbReference>
<protein>
    <recommendedName>
        <fullName evidence="5">DUF3696 domain-containing protein</fullName>
    </recommendedName>
</protein>
<dbReference type="Proteomes" id="UP000070053">
    <property type="component" value="Unassembled WGS sequence"/>
</dbReference>
<dbReference type="Pfam" id="PF13304">
    <property type="entry name" value="AAA_21"/>
    <property type="match status" value="1"/>
</dbReference>
<comment type="caution">
    <text evidence="3">The sequence shown here is derived from an EMBL/GenBank/DDBJ whole genome shotgun (WGS) entry which is preliminary data.</text>
</comment>
<dbReference type="InterPro" id="IPR051396">
    <property type="entry name" value="Bact_Antivir_Def_Nuclease"/>
</dbReference>
<name>A0A139PRA8_STROR</name>
<dbReference type="PIRSF" id="PIRSF034888">
    <property type="entry name" value="P-loop_UCP034888"/>
    <property type="match status" value="1"/>
</dbReference>
<dbReference type="SUPFAM" id="SSF52540">
    <property type="entry name" value="P-loop containing nucleoside triphosphate hydrolases"/>
    <property type="match status" value="1"/>
</dbReference>
<evidence type="ECO:0000313" key="3">
    <source>
        <dbReference type="EMBL" id="KXT92806.1"/>
    </source>
</evidence>